<dbReference type="InterPro" id="IPR031723">
    <property type="entry name" value="DMSP_lyase"/>
</dbReference>
<dbReference type="RefSeq" id="WP_160718238.1">
    <property type="nucleotide sequence ID" value="NZ_SUMG01000001.1"/>
</dbReference>
<dbReference type="SUPFAM" id="SSF51182">
    <property type="entry name" value="RmlC-like cupins"/>
    <property type="match status" value="1"/>
</dbReference>
<name>A0AA43XJB6_9CLOT</name>
<dbReference type="EMBL" id="SUMG01000001">
    <property type="protein sequence ID" value="NBG86930.1"/>
    <property type="molecule type" value="Genomic_DNA"/>
</dbReference>
<dbReference type="InterPro" id="IPR011051">
    <property type="entry name" value="RmlC_Cupin_sf"/>
</dbReference>
<sequence length="224" mass="25631">MMEGLWDKAARKELQQLLGHTQKLYQEVLNWEEREKNKDLKKIFHIQQVIRELEERRKCFEIKGYVPKMKPVCEGLKPQGKKEISGASEEGEGILEFLRNHQGKLCWQYGYENLPRALEKDFAFGEVLGAEAPILPKKITLGFVLLSPSTDYPKHVHEGVDELYINLGGPCEINGVTVPKGESYHVISGKPHAIQASKEAMGILLYTWTFPSGTPEKYEMRFVE</sequence>
<organism evidence="1 2">
    <name type="scientific">Isachenkonia alkalipeptolytica</name>
    <dbReference type="NCBI Taxonomy" id="2565777"/>
    <lineage>
        <taxon>Bacteria</taxon>
        <taxon>Bacillati</taxon>
        <taxon>Bacillota</taxon>
        <taxon>Clostridia</taxon>
        <taxon>Eubacteriales</taxon>
        <taxon>Clostridiaceae</taxon>
        <taxon>Isachenkonia</taxon>
    </lineage>
</organism>
<keyword evidence="2" id="KW-1185">Reference proteome</keyword>
<gene>
    <name evidence="1" type="ORF">ISALK_00305</name>
</gene>
<comment type="caution">
    <text evidence="1">The sequence shown here is derived from an EMBL/GenBank/DDBJ whole genome shotgun (WGS) entry which is preliminary data.</text>
</comment>
<dbReference type="Gene3D" id="2.60.120.10">
    <property type="entry name" value="Jelly Rolls"/>
    <property type="match status" value="1"/>
</dbReference>
<dbReference type="Pfam" id="PF16867">
    <property type="entry name" value="DMSP_lyase"/>
    <property type="match status" value="1"/>
</dbReference>
<dbReference type="GO" id="GO:0047869">
    <property type="term" value="F:dimethylpropiothetin dethiomethylase activity"/>
    <property type="evidence" value="ECO:0007669"/>
    <property type="project" value="InterPro"/>
</dbReference>
<evidence type="ECO:0000313" key="2">
    <source>
        <dbReference type="Proteomes" id="UP000449710"/>
    </source>
</evidence>
<protein>
    <submittedName>
        <fullName evidence="1">Uncharacterized protein</fullName>
    </submittedName>
</protein>
<dbReference type="Proteomes" id="UP000449710">
    <property type="component" value="Unassembled WGS sequence"/>
</dbReference>
<dbReference type="InterPro" id="IPR014710">
    <property type="entry name" value="RmlC-like_jellyroll"/>
</dbReference>
<dbReference type="AlphaFoldDB" id="A0AA43XJB6"/>
<reference evidence="1 2" key="1">
    <citation type="submission" date="2019-04" db="EMBL/GenBank/DDBJ databases">
        <title>Isachenkonia alkalipeptolytica gen. nov. sp. nov. a new anaerobic, alkiliphilic organothrophic bacterium capable to reduce synthesized ferrihydrite isolated from a soda lake.</title>
        <authorList>
            <person name="Toshchakov S.V."/>
            <person name="Zavarzina D.G."/>
            <person name="Zhilina T.N."/>
            <person name="Kostrikina N.A."/>
            <person name="Kublanov I.V."/>
        </authorList>
    </citation>
    <scope>NUCLEOTIDE SEQUENCE [LARGE SCALE GENOMIC DNA]</scope>
    <source>
        <strain evidence="1 2">Z-1701</strain>
    </source>
</reference>
<accession>A0AA43XJB6</accession>
<proteinExistence type="predicted"/>
<evidence type="ECO:0000313" key="1">
    <source>
        <dbReference type="EMBL" id="NBG86930.1"/>
    </source>
</evidence>